<evidence type="ECO:0000256" key="9">
    <source>
        <dbReference type="SAM" id="Phobius"/>
    </source>
</evidence>
<evidence type="ECO:0000256" key="1">
    <source>
        <dbReference type="ARBA" id="ARBA00004479"/>
    </source>
</evidence>
<dbReference type="PANTHER" id="PTHR48063">
    <property type="entry name" value="LRR RECEPTOR-LIKE KINASE"/>
    <property type="match status" value="1"/>
</dbReference>
<keyword evidence="2" id="KW-0433">Leucine-rich repeat</keyword>
<keyword evidence="6 9" id="KW-1133">Transmembrane helix</keyword>
<keyword evidence="7 9" id="KW-0472">Membrane</keyword>
<proteinExistence type="predicted"/>
<dbReference type="GO" id="GO:0016020">
    <property type="term" value="C:membrane"/>
    <property type="evidence" value="ECO:0007669"/>
    <property type="project" value="UniProtKB-SubCell"/>
</dbReference>
<comment type="caution">
    <text evidence="10">The sequence shown here is derived from an EMBL/GenBank/DDBJ whole genome shotgun (WGS) entry which is preliminary data.</text>
</comment>
<evidence type="ECO:0000256" key="8">
    <source>
        <dbReference type="ARBA" id="ARBA00023180"/>
    </source>
</evidence>
<dbReference type="PANTHER" id="PTHR48063:SF101">
    <property type="entry name" value="LRR RECEPTOR-LIKE SERINE_THREONINE-PROTEIN KINASE FLS2"/>
    <property type="match status" value="1"/>
</dbReference>
<dbReference type="InterPro" id="IPR032675">
    <property type="entry name" value="LRR_dom_sf"/>
</dbReference>
<dbReference type="InterPro" id="IPR001611">
    <property type="entry name" value="Leu-rich_rpt"/>
</dbReference>
<dbReference type="Pfam" id="PF00560">
    <property type="entry name" value="LRR_1"/>
    <property type="match status" value="3"/>
</dbReference>
<protein>
    <submittedName>
        <fullName evidence="10">Receptor-like protein EIX2</fullName>
    </submittedName>
</protein>
<evidence type="ECO:0000256" key="4">
    <source>
        <dbReference type="ARBA" id="ARBA00022729"/>
    </source>
</evidence>
<evidence type="ECO:0000256" key="2">
    <source>
        <dbReference type="ARBA" id="ARBA00022614"/>
    </source>
</evidence>
<dbReference type="AlphaFoldDB" id="A0AAE2CR53"/>
<organism evidence="10 11">
    <name type="scientific">Sesamum alatum</name>
    <dbReference type="NCBI Taxonomy" id="300844"/>
    <lineage>
        <taxon>Eukaryota</taxon>
        <taxon>Viridiplantae</taxon>
        <taxon>Streptophyta</taxon>
        <taxon>Embryophyta</taxon>
        <taxon>Tracheophyta</taxon>
        <taxon>Spermatophyta</taxon>
        <taxon>Magnoliopsida</taxon>
        <taxon>eudicotyledons</taxon>
        <taxon>Gunneridae</taxon>
        <taxon>Pentapetalae</taxon>
        <taxon>asterids</taxon>
        <taxon>lamiids</taxon>
        <taxon>Lamiales</taxon>
        <taxon>Pedaliaceae</taxon>
        <taxon>Sesamum</taxon>
    </lineage>
</organism>
<evidence type="ECO:0000313" key="11">
    <source>
        <dbReference type="Proteomes" id="UP001293254"/>
    </source>
</evidence>
<keyword evidence="8" id="KW-0325">Glycoprotein</keyword>
<dbReference type="FunFam" id="3.80.10.10:FF:000383">
    <property type="entry name" value="Leucine-rich repeat receptor protein kinase EMS1"/>
    <property type="match status" value="1"/>
</dbReference>
<dbReference type="EMBL" id="JACGWO010000003">
    <property type="protein sequence ID" value="KAK4431432.1"/>
    <property type="molecule type" value="Genomic_DNA"/>
</dbReference>
<accession>A0AAE2CR53</accession>
<keyword evidence="11" id="KW-1185">Reference proteome</keyword>
<evidence type="ECO:0000256" key="5">
    <source>
        <dbReference type="ARBA" id="ARBA00022737"/>
    </source>
</evidence>
<dbReference type="Proteomes" id="UP001293254">
    <property type="component" value="Unassembled WGS sequence"/>
</dbReference>
<evidence type="ECO:0000256" key="6">
    <source>
        <dbReference type="ARBA" id="ARBA00022989"/>
    </source>
</evidence>
<dbReference type="PRINTS" id="PR00019">
    <property type="entry name" value="LEURICHRPT"/>
</dbReference>
<sequence>MLESYPVSDFYYSISPVSFQSAYFMWKGKEVKYINHVGLVKLIDFSDNNLVGEIPSNITKLIGLVALNISGNKLTGPIPLDIGHLESLNFLDLSRNRLSGAVPADLGVLDLSYNNLSGRIPLSNHELIFDASSYVGNVNLCGKPLNKSCPEDESLQDPNSRVRDRNVMIKGESEDDRFITGGFYVALGLGFVVGFWSILGIILFNRRFRYAFFKQLDTIGDLVFVRIELNKARLMRYFQS</sequence>
<dbReference type="SUPFAM" id="SSF52058">
    <property type="entry name" value="L domain-like"/>
    <property type="match status" value="1"/>
</dbReference>
<name>A0AAE2CR53_9LAMI</name>
<gene>
    <name evidence="10" type="ORF">Salat_0905300</name>
</gene>
<feature type="transmembrane region" description="Helical" evidence="9">
    <location>
        <begin position="183"/>
        <end position="204"/>
    </location>
</feature>
<dbReference type="Gene3D" id="3.80.10.10">
    <property type="entry name" value="Ribonuclease Inhibitor"/>
    <property type="match status" value="1"/>
</dbReference>
<keyword evidence="10" id="KW-0675">Receptor</keyword>
<reference evidence="10" key="2">
    <citation type="journal article" date="2024" name="Plant">
        <title>Genomic evolution and insights into agronomic trait innovations of Sesamum species.</title>
        <authorList>
            <person name="Miao H."/>
            <person name="Wang L."/>
            <person name="Qu L."/>
            <person name="Liu H."/>
            <person name="Sun Y."/>
            <person name="Le M."/>
            <person name="Wang Q."/>
            <person name="Wei S."/>
            <person name="Zheng Y."/>
            <person name="Lin W."/>
            <person name="Duan Y."/>
            <person name="Cao H."/>
            <person name="Xiong S."/>
            <person name="Wang X."/>
            <person name="Wei L."/>
            <person name="Li C."/>
            <person name="Ma Q."/>
            <person name="Ju M."/>
            <person name="Zhao R."/>
            <person name="Li G."/>
            <person name="Mu C."/>
            <person name="Tian Q."/>
            <person name="Mei H."/>
            <person name="Zhang T."/>
            <person name="Gao T."/>
            <person name="Zhang H."/>
        </authorList>
    </citation>
    <scope>NUCLEOTIDE SEQUENCE</scope>
    <source>
        <strain evidence="10">3651</strain>
    </source>
</reference>
<evidence type="ECO:0000313" key="10">
    <source>
        <dbReference type="EMBL" id="KAK4431432.1"/>
    </source>
</evidence>
<reference evidence="10" key="1">
    <citation type="submission" date="2020-06" db="EMBL/GenBank/DDBJ databases">
        <authorList>
            <person name="Li T."/>
            <person name="Hu X."/>
            <person name="Zhang T."/>
            <person name="Song X."/>
            <person name="Zhang H."/>
            <person name="Dai N."/>
            <person name="Sheng W."/>
            <person name="Hou X."/>
            <person name="Wei L."/>
        </authorList>
    </citation>
    <scope>NUCLEOTIDE SEQUENCE</scope>
    <source>
        <strain evidence="10">3651</strain>
        <tissue evidence="10">Leaf</tissue>
    </source>
</reference>
<dbReference type="InterPro" id="IPR046956">
    <property type="entry name" value="RLP23-like"/>
</dbReference>
<keyword evidence="3 9" id="KW-0812">Transmembrane</keyword>
<keyword evidence="5" id="KW-0677">Repeat</keyword>
<evidence type="ECO:0000256" key="7">
    <source>
        <dbReference type="ARBA" id="ARBA00023136"/>
    </source>
</evidence>
<comment type="subcellular location">
    <subcellularLocation>
        <location evidence="1">Membrane</location>
        <topology evidence="1">Single-pass type I membrane protein</topology>
    </subcellularLocation>
</comment>
<evidence type="ECO:0000256" key="3">
    <source>
        <dbReference type="ARBA" id="ARBA00022692"/>
    </source>
</evidence>
<keyword evidence="4" id="KW-0732">Signal</keyword>